<dbReference type="SUPFAM" id="SSF103481">
    <property type="entry name" value="Multidrug resistance efflux transporter EmrE"/>
    <property type="match status" value="2"/>
</dbReference>
<dbReference type="PANTHER" id="PTHR32322">
    <property type="entry name" value="INNER MEMBRANE TRANSPORTER"/>
    <property type="match status" value="1"/>
</dbReference>
<dbReference type="PANTHER" id="PTHR32322:SF2">
    <property type="entry name" value="EAMA DOMAIN-CONTAINING PROTEIN"/>
    <property type="match status" value="1"/>
</dbReference>
<dbReference type="Pfam" id="PF00892">
    <property type="entry name" value="EamA"/>
    <property type="match status" value="2"/>
</dbReference>
<dbReference type="OrthoDB" id="9783707at2"/>
<dbReference type="InterPro" id="IPR050638">
    <property type="entry name" value="AA-Vitamin_Transporters"/>
</dbReference>
<keyword evidence="5 6" id="KW-0472">Membrane</keyword>
<dbReference type="InterPro" id="IPR037185">
    <property type="entry name" value="EmrE-like"/>
</dbReference>
<evidence type="ECO:0000256" key="5">
    <source>
        <dbReference type="ARBA" id="ARBA00023136"/>
    </source>
</evidence>
<feature type="transmembrane region" description="Helical" evidence="6">
    <location>
        <begin position="183"/>
        <end position="201"/>
    </location>
</feature>
<feature type="transmembrane region" description="Helical" evidence="6">
    <location>
        <begin position="30"/>
        <end position="50"/>
    </location>
</feature>
<feature type="domain" description="EamA" evidence="7">
    <location>
        <begin position="6"/>
        <end position="132"/>
    </location>
</feature>
<keyword evidence="4 6" id="KW-1133">Transmembrane helix</keyword>
<dbReference type="Gene3D" id="1.10.3730.20">
    <property type="match status" value="2"/>
</dbReference>
<feature type="transmembrane region" description="Helical" evidence="6">
    <location>
        <begin position="217"/>
        <end position="238"/>
    </location>
</feature>
<keyword evidence="3 6" id="KW-0812">Transmembrane</keyword>
<dbReference type="GO" id="GO:0016020">
    <property type="term" value="C:membrane"/>
    <property type="evidence" value="ECO:0007669"/>
    <property type="project" value="UniProtKB-SubCell"/>
</dbReference>
<protein>
    <submittedName>
        <fullName evidence="8">Membrane protein</fullName>
    </submittedName>
</protein>
<accession>A0A0B5BJI5</accession>
<reference evidence="8 9" key="1">
    <citation type="journal article" date="2015" name="Genome Announc.">
        <title>Complete Genome of Geobacter pickeringii G13T, a Metal-Reducing Isolate from Sedimentary Kaolin Deposits.</title>
        <authorList>
            <person name="Badalamenti J.P."/>
            <person name="Bond D.R."/>
        </authorList>
    </citation>
    <scope>NUCLEOTIDE SEQUENCE [LARGE SCALE GENOMIC DNA]</scope>
    <source>
        <strain evidence="8 9">G13</strain>
    </source>
</reference>
<keyword evidence="9" id="KW-1185">Reference proteome</keyword>
<feature type="domain" description="EamA" evidence="7">
    <location>
        <begin position="158"/>
        <end position="288"/>
    </location>
</feature>
<feature type="transmembrane region" description="Helical" evidence="6">
    <location>
        <begin position="115"/>
        <end position="133"/>
    </location>
</feature>
<feature type="transmembrane region" description="Helical" evidence="6">
    <location>
        <begin position="91"/>
        <end position="109"/>
    </location>
</feature>
<evidence type="ECO:0000259" key="7">
    <source>
        <dbReference type="Pfam" id="PF00892"/>
    </source>
</evidence>
<dbReference type="AlphaFoldDB" id="A0A0B5BJI5"/>
<comment type="subcellular location">
    <subcellularLocation>
        <location evidence="1">Membrane</location>
        <topology evidence="1">Multi-pass membrane protein</topology>
    </subcellularLocation>
</comment>
<evidence type="ECO:0000313" key="9">
    <source>
        <dbReference type="Proteomes" id="UP000057609"/>
    </source>
</evidence>
<evidence type="ECO:0000256" key="4">
    <source>
        <dbReference type="ARBA" id="ARBA00022989"/>
    </source>
</evidence>
<dbReference type="STRING" id="345632.GPICK_13590"/>
<comment type="similarity">
    <text evidence="2">Belongs to the EamA transporter family.</text>
</comment>
<evidence type="ECO:0000256" key="3">
    <source>
        <dbReference type="ARBA" id="ARBA00022692"/>
    </source>
</evidence>
<feature type="transmembrane region" description="Helical" evidence="6">
    <location>
        <begin position="62"/>
        <end position="79"/>
    </location>
</feature>
<evidence type="ECO:0000256" key="2">
    <source>
        <dbReference type="ARBA" id="ARBA00007362"/>
    </source>
</evidence>
<dbReference type="InterPro" id="IPR000620">
    <property type="entry name" value="EamA_dom"/>
</dbReference>
<dbReference type="Proteomes" id="UP000057609">
    <property type="component" value="Chromosome"/>
</dbReference>
<dbReference type="KEGG" id="gpi:GPICK_13590"/>
<organism evidence="8 9">
    <name type="scientific">Geobacter pickeringii</name>
    <dbReference type="NCBI Taxonomy" id="345632"/>
    <lineage>
        <taxon>Bacteria</taxon>
        <taxon>Pseudomonadati</taxon>
        <taxon>Thermodesulfobacteriota</taxon>
        <taxon>Desulfuromonadia</taxon>
        <taxon>Geobacterales</taxon>
        <taxon>Geobacteraceae</taxon>
        <taxon>Geobacter</taxon>
    </lineage>
</organism>
<dbReference type="EMBL" id="CP009788">
    <property type="protein sequence ID" value="AJE04246.1"/>
    <property type="molecule type" value="Genomic_DNA"/>
</dbReference>
<feature type="transmembrane region" description="Helical" evidence="6">
    <location>
        <begin position="154"/>
        <end position="171"/>
    </location>
</feature>
<sequence>MSTLAFTLIVISAVMHALWNLLVKRSRHKTVFIWWMFVASGGLFTVTLPLVPERFRWPDQTTLMLVTTGAACFVLYHLLNGRAYRGGDLSVVYPLSQTSMIYVPVWGMSILGERLTPPGIAGILLVILGAYSVQMERVSLAEFLRPFRNLASSSVRNALAAGFIYSLGSIAEKTGVRHYSPLYFTYFLVLIMLGLMTFNLLRSRYRPHIAAELREHWGLILVSGPIMMASFLTFRYGLNLSPMSYAVPVRQVSILVGVLIGILFLGESCGRIRFAAALLTLAGAVLIRLG</sequence>
<feature type="transmembrane region" description="Helical" evidence="6">
    <location>
        <begin position="6"/>
        <end position="23"/>
    </location>
</feature>
<dbReference type="HOGENOM" id="CLU_060016_2_0_7"/>
<feature type="transmembrane region" description="Helical" evidence="6">
    <location>
        <begin position="272"/>
        <end position="289"/>
    </location>
</feature>
<feature type="transmembrane region" description="Helical" evidence="6">
    <location>
        <begin position="244"/>
        <end position="265"/>
    </location>
</feature>
<evidence type="ECO:0000256" key="1">
    <source>
        <dbReference type="ARBA" id="ARBA00004141"/>
    </source>
</evidence>
<proteinExistence type="inferred from homology"/>
<evidence type="ECO:0000256" key="6">
    <source>
        <dbReference type="SAM" id="Phobius"/>
    </source>
</evidence>
<gene>
    <name evidence="8" type="ORF">GPICK_13590</name>
</gene>
<dbReference type="RefSeq" id="WP_039744069.1">
    <property type="nucleotide sequence ID" value="NZ_CP009788.1"/>
</dbReference>
<name>A0A0B5BJI5_9BACT</name>
<evidence type="ECO:0000313" key="8">
    <source>
        <dbReference type="EMBL" id="AJE04246.1"/>
    </source>
</evidence>